<protein>
    <recommendedName>
        <fullName evidence="2">Tail specific protease domain-containing protein</fullName>
    </recommendedName>
</protein>
<keyword evidence="4" id="KW-1185">Reference proteome</keyword>
<dbReference type="InterPro" id="IPR005151">
    <property type="entry name" value="Tail-specific_protease"/>
</dbReference>
<comment type="caution">
    <text evidence="3">The sequence shown here is derived from an EMBL/GenBank/DDBJ whole genome shotgun (WGS) entry which is preliminary data.</text>
</comment>
<dbReference type="InterPro" id="IPR029045">
    <property type="entry name" value="ClpP/crotonase-like_dom_sf"/>
</dbReference>
<evidence type="ECO:0000256" key="1">
    <source>
        <dbReference type="SAM" id="SignalP"/>
    </source>
</evidence>
<evidence type="ECO:0000313" key="3">
    <source>
        <dbReference type="EMBL" id="MBP2023048.1"/>
    </source>
</evidence>
<dbReference type="PROSITE" id="PS51257">
    <property type="entry name" value="PROKAR_LIPOPROTEIN"/>
    <property type="match status" value="1"/>
</dbReference>
<dbReference type="EMBL" id="JAGGLL010000022">
    <property type="protein sequence ID" value="MBP2023048.1"/>
    <property type="molecule type" value="Genomic_DNA"/>
</dbReference>
<reference evidence="3 4" key="1">
    <citation type="submission" date="2021-03" db="EMBL/GenBank/DDBJ databases">
        <title>Genomic Encyclopedia of Type Strains, Phase IV (KMG-IV): sequencing the most valuable type-strain genomes for metagenomic binning, comparative biology and taxonomic classification.</title>
        <authorList>
            <person name="Goeker M."/>
        </authorList>
    </citation>
    <scope>NUCLEOTIDE SEQUENCE [LARGE SCALE GENOMIC DNA]</scope>
    <source>
        <strain evidence="3 4">DSM 28650</strain>
    </source>
</reference>
<dbReference type="RefSeq" id="WP_021282349.1">
    <property type="nucleotide sequence ID" value="NZ_JAGGLL010000022.1"/>
</dbReference>
<dbReference type="Gene3D" id="3.90.226.10">
    <property type="entry name" value="2-enoyl-CoA Hydratase, Chain A, domain 1"/>
    <property type="match status" value="1"/>
</dbReference>
<name>A0ABS4K5J5_9CLOT</name>
<feature type="domain" description="Tail specific protease" evidence="2">
    <location>
        <begin position="308"/>
        <end position="480"/>
    </location>
</feature>
<evidence type="ECO:0000259" key="2">
    <source>
        <dbReference type="Pfam" id="PF03572"/>
    </source>
</evidence>
<organism evidence="3 4">
    <name type="scientific">Clostridium punense</name>
    <dbReference type="NCBI Taxonomy" id="1054297"/>
    <lineage>
        <taxon>Bacteria</taxon>
        <taxon>Bacillati</taxon>
        <taxon>Bacillota</taxon>
        <taxon>Clostridia</taxon>
        <taxon>Eubacteriales</taxon>
        <taxon>Clostridiaceae</taxon>
        <taxon>Clostridium</taxon>
    </lineage>
</organism>
<dbReference type="SUPFAM" id="SSF52096">
    <property type="entry name" value="ClpP/crotonase"/>
    <property type="match status" value="1"/>
</dbReference>
<gene>
    <name evidence="3" type="ORF">J2Z44_002873</name>
</gene>
<proteinExistence type="predicted"/>
<sequence length="505" mass="58407">MMRIKKVLAAMLILSMSIITGCHEKPLAKEEEFKGLLKNINENREAFHKKPLPDINKYTGNPSRDKVVFKEGEIEAMLPSKDMKPFEESKLLTRNEAITDVESFFKLLKSSYSLYNYFGGDTTFNKAKEEITDKINTSKEISNGDFVKLLRSNLTFIKDGHFQIGEEDELNLYYSYEEEPFLRDDKGIYKVSNNKKYYLKSVDSKDNLEDYLKLTINEEGKLTYELGFTTWSKVKLEYMKQSYKYTVETPELPIKISYESKGEKFEDTVNFKTEKEVNYDFKDCFSLDMSNNIPVVNFNKIDENIAVTKINETKDKLKEYNITVMDLRGNYGGAFLALNRITEKMGIPNTEKRVMGELYSEPVLSQRKYFYGDNTDYSNNLDRFVFESKFEVDTALADNDKLIIALIDTNVASSGEGFIRRLCNMKNVILVGTNTNGANITYNPIRYKLQNSNIRLNVPSGVYVCPDIDNFELNGFTPDIWVNSTASLDKVLKFIDYYDLEEFKK</sequence>
<feature type="chain" id="PRO_5045953376" description="Tail specific protease domain-containing protein" evidence="1">
    <location>
        <begin position="25"/>
        <end position="505"/>
    </location>
</feature>
<evidence type="ECO:0000313" key="4">
    <source>
        <dbReference type="Proteomes" id="UP001519308"/>
    </source>
</evidence>
<dbReference type="Proteomes" id="UP001519308">
    <property type="component" value="Unassembled WGS sequence"/>
</dbReference>
<feature type="signal peptide" evidence="1">
    <location>
        <begin position="1"/>
        <end position="24"/>
    </location>
</feature>
<accession>A0ABS4K5J5</accession>
<dbReference type="Pfam" id="PF03572">
    <property type="entry name" value="Peptidase_S41"/>
    <property type="match status" value="1"/>
</dbReference>
<keyword evidence="1" id="KW-0732">Signal</keyword>